<dbReference type="SUPFAM" id="SSF141868">
    <property type="entry name" value="EAL domain-like"/>
    <property type="match status" value="1"/>
</dbReference>
<evidence type="ECO:0000256" key="1">
    <source>
        <dbReference type="ARBA" id="ARBA00012282"/>
    </source>
</evidence>
<evidence type="ECO:0000256" key="2">
    <source>
        <dbReference type="ARBA" id="ARBA00022636"/>
    </source>
</evidence>
<accession>A0A432VVT8</accession>
<dbReference type="InterPro" id="IPR035965">
    <property type="entry name" value="PAS-like_dom_sf"/>
</dbReference>
<dbReference type="PROSITE" id="PS50887">
    <property type="entry name" value="GGDEF"/>
    <property type="match status" value="1"/>
</dbReference>
<proteinExistence type="predicted"/>
<keyword evidence="3" id="KW-0812">Transmembrane</keyword>
<dbReference type="Gene3D" id="3.20.20.450">
    <property type="entry name" value="EAL domain"/>
    <property type="match status" value="1"/>
</dbReference>
<dbReference type="CDD" id="cd18773">
    <property type="entry name" value="PDC1_HK_sensor"/>
    <property type="match status" value="1"/>
</dbReference>
<reference evidence="6 7" key="1">
    <citation type="journal article" date="2011" name="Front. Microbiol.">
        <title>Genomic signatures of strain selection and enhancement in Bacillus atrophaeus var. globigii, a historical biowarfare simulant.</title>
        <authorList>
            <person name="Gibbons H.S."/>
            <person name="Broomall S.M."/>
            <person name="McNew L.A."/>
            <person name="Daligault H."/>
            <person name="Chapman C."/>
            <person name="Bruce D."/>
            <person name="Karavis M."/>
            <person name="Krepps M."/>
            <person name="McGregor P.A."/>
            <person name="Hong C."/>
            <person name="Park K.H."/>
            <person name="Akmal A."/>
            <person name="Feldman A."/>
            <person name="Lin J.S."/>
            <person name="Chang W.E."/>
            <person name="Higgs B.W."/>
            <person name="Demirev P."/>
            <person name="Lindquist J."/>
            <person name="Liem A."/>
            <person name="Fochler E."/>
            <person name="Read T.D."/>
            <person name="Tapia R."/>
            <person name="Johnson S."/>
            <person name="Bishop-Lilly K.A."/>
            <person name="Detter C."/>
            <person name="Han C."/>
            <person name="Sozhamannan S."/>
            <person name="Rosenzweig C.N."/>
            <person name="Skowronski E.W."/>
        </authorList>
    </citation>
    <scope>NUCLEOTIDE SEQUENCE [LARGE SCALE GENOMIC DNA]</scope>
    <source>
        <strain evidence="6 7">AK5</strain>
    </source>
</reference>
<dbReference type="FunFam" id="3.20.20.450:FF:000001">
    <property type="entry name" value="Cyclic di-GMP phosphodiesterase yahA"/>
    <property type="match status" value="1"/>
</dbReference>
<dbReference type="EMBL" id="PIPI01000002">
    <property type="protein sequence ID" value="RUO20663.1"/>
    <property type="molecule type" value="Genomic_DNA"/>
</dbReference>
<sequence length="888" mass="100839">MIVAVSWLILLVFLITSIALWLRTTTQHEQELAHYAELQEQHLETNLGNIEQFLTQLSGQIIALPRQDFQTHVTELLQQALPYHLNVEGLALLDTQGRFVAADFPMTVGEVALPAAGGILQDYLFMMSNPSFQVGRPYYFEPLQQWVIPLRQPLYNQQGRLIGAISVAFRADESLAILNRDDLPEGTQIALVRNDGYLTHLYPVSPEHYEPLEMYQEPVSEALRPILSQQTGLYSYLRPGTDHRGLQSYSAYVLPLPEYQQVIVVLQSKRSVVIAWLQSMVLPLILLVLCGIAVYYSYRYAQRIISESEQEVLTRQAALVKSLNRYSQLTSMIPAGVYQVLLTHEGPRHFIYLSQRVRDIFAIPEGLPLQQAMESIIGMMHPDDLNRFIELEERATAASKPFRWEGRFLVEGEIKHIVIHSSPGNEESNGVVWHGIMVDVTQERQAQTQLDELTNIDPITSLPNRAFLHKHLHEALVEARKKRQFGYVLSIDVDNFKLLNDSVGQVEGDYALYLVGERLARILDEGELAARILADEFIFVVPNCGMSREQAQQRADQQVKLLQEVFAEPIRLHQDDFHITLSIGIAILTPESSSVESILQQADQAMYEAKSQGRNTAVFFNSAMEERLQARLQLQRELHRAVLSEEIELYYQPKVDADGQVYGVEALSRWLHPVKGMISPVDFISVAEQSADILILGRWVLRTACKQLVEWSKNPDRQHWTMAVNVSVKQLREPNFVEQVEEIIEQFGAPADKLIIEITESMLLGNTESAIEKMNRLKSIGVRFALDDFGTGYSNLNYLYRLPIDQIKIDQSFVRSMNKNKSQKQVTKSIIALGHALQLKVVAEGVETKEQFNTLQEQGCDLFQGYFFSAAVRVNALQNDYVPANATK</sequence>
<evidence type="ECO:0000313" key="7">
    <source>
        <dbReference type="Proteomes" id="UP000288212"/>
    </source>
</evidence>
<gene>
    <name evidence="6" type="ORF">CWE06_04970</name>
</gene>
<name>A0A432VVT8_9GAMM</name>
<keyword evidence="3" id="KW-1133">Transmembrane helix</keyword>
<keyword evidence="2" id="KW-0973">c-di-GMP</keyword>
<dbReference type="RefSeq" id="WP_241972494.1">
    <property type="nucleotide sequence ID" value="NZ_PIPI01000002.1"/>
</dbReference>
<dbReference type="InterPro" id="IPR001633">
    <property type="entry name" value="EAL_dom"/>
</dbReference>
<feature type="transmembrane region" description="Helical" evidence="3">
    <location>
        <begin position="273"/>
        <end position="296"/>
    </location>
</feature>
<protein>
    <recommendedName>
        <fullName evidence="1">cyclic-guanylate-specific phosphodiesterase</fullName>
        <ecNumber evidence="1">3.1.4.52</ecNumber>
    </recommendedName>
</protein>
<dbReference type="CDD" id="cd01948">
    <property type="entry name" value="EAL"/>
    <property type="match status" value="1"/>
</dbReference>
<dbReference type="SUPFAM" id="SSF55785">
    <property type="entry name" value="PYP-like sensor domain (PAS domain)"/>
    <property type="match status" value="1"/>
</dbReference>
<dbReference type="SUPFAM" id="SSF55073">
    <property type="entry name" value="Nucleotide cyclase"/>
    <property type="match status" value="1"/>
</dbReference>
<dbReference type="InterPro" id="IPR000160">
    <property type="entry name" value="GGDEF_dom"/>
</dbReference>
<dbReference type="PANTHER" id="PTHR44757">
    <property type="entry name" value="DIGUANYLATE CYCLASE DGCP"/>
    <property type="match status" value="1"/>
</dbReference>
<dbReference type="Pfam" id="PF00563">
    <property type="entry name" value="EAL"/>
    <property type="match status" value="1"/>
</dbReference>
<dbReference type="InterPro" id="IPR043128">
    <property type="entry name" value="Rev_trsase/Diguanyl_cyclase"/>
</dbReference>
<evidence type="ECO:0000313" key="6">
    <source>
        <dbReference type="EMBL" id="RUO20663.1"/>
    </source>
</evidence>
<evidence type="ECO:0000259" key="4">
    <source>
        <dbReference type="PROSITE" id="PS50883"/>
    </source>
</evidence>
<dbReference type="NCBIfam" id="TIGR00254">
    <property type="entry name" value="GGDEF"/>
    <property type="match status" value="1"/>
</dbReference>
<dbReference type="InterPro" id="IPR052155">
    <property type="entry name" value="Biofilm_reg_signaling"/>
</dbReference>
<dbReference type="CDD" id="cd01949">
    <property type="entry name" value="GGDEF"/>
    <property type="match status" value="1"/>
</dbReference>
<dbReference type="SMART" id="SM00267">
    <property type="entry name" value="GGDEF"/>
    <property type="match status" value="1"/>
</dbReference>
<feature type="domain" description="GGDEF" evidence="5">
    <location>
        <begin position="484"/>
        <end position="622"/>
    </location>
</feature>
<dbReference type="InterPro" id="IPR029787">
    <property type="entry name" value="Nucleotide_cyclase"/>
</dbReference>
<dbReference type="AlphaFoldDB" id="A0A432VVT8"/>
<keyword evidence="7" id="KW-1185">Reference proteome</keyword>
<dbReference type="Gene3D" id="3.30.450.20">
    <property type="entry name" value="PAS domain"/>
    <property type="match status" value="2"/>
</dbReference>
<dbReference type="GO" id="GO:0071111">
    <property type="term" value="F:cyclic-guanylate-specific phosphodiesterase activity"/>
    <property type="evidence" value="ECO:0007669"/>
    <property type="project" value="UniProtKB-EC"/>
</dbReference>
<dbReference type="Gene3D" id="3.30.70.270">
    <property type="match status" value="1"/>
</dbReference>
<dbReference type="Pfam" id="PF00990">
    <property type="entry name" value="GGDEF"/>
    <property type="match status" value="1"/>
</dbReference>
<dbReference type="CDD" id="cd18774">
    <property type="entry name" value="PDC2_HK_sensor"/>
    <property type="match status" value="1"/>
</dbReference>
<dbReference type="InterPro" id="IPR035919">
    <property type="entry name" value="EAL_sf"/>
</dbReference>
<organism evidence="6 7">
    <name type="scientific">Aliidiomarina haloalkalitolerans</name>
    <dbReference type="NCBI Taxonomy" id="859059"/>
    <lineage>
        <taxon>Bacteria</taxon>
        <taxon>Pseudomonadati</taxon>
        <taxon>Pseudomonadota</taxon>
        <taxon>Gammaproteobacteria</taxon>
        <taxon>Alteromonadales</taxon>
        <taxon>Idiomarinaceae</taxon>
        <taxon>Aliidiomarina</taxon>
    </lineage>
</organism>
<dbReference type="PROSITE" id="PS50883">
    <property type="entry name" value="EAL"/>
    <property type="match status" value="1"/>
</dbReference>
<feature type="domain" description="EAL" evidence="4">
    <location>
        <begin position="631"/>
        <end position="885"/>
    </location>
</feature>
<dbReference type="EC" id="3.1.4.52" evidence="1"/>
<keyword evidence="3" id="KW-0472">Membrane</keyword>
<dbReference type="PANTHER" id="PTHR44757:SF2">
    <property type="entry name" value="BIOFILM ARCHITECTURE MAINTENANCE PROTEIN MBAA"/>
    <property type="match status" value="1"/>
</dbReference>
<evidence type="ECO:0000256" key="3">
    <source>
        <dbReference type="SAM" id="Phobius"/>
    </source>
</evidence>
<evidence type="ECO:0000259" key="5">
    <source>
        <dbReference type="PROSITE" id="PS50887"/>
    </source>
</evidence>
<dbReference type="Proteomes" id="UP000288212">
    <property type="component" value="Unassembled WGS sequence"/>
</dbReference>
<comment type="caution">
    <text evidence="6">The sequence shown here is derived from an EMBL/GenBank/DDBJ whole genome shotgun (WGS) entry which is preliminary data.</text>
</comment>
<dbReference type="SMART" id="SM00052">
    <property type="entry name" value="EAL"/>
    <property type="match status" value="1"/>
</dbReference>